<evidence type="ECO:0000256" key="9">
    <source>
        <dbReference type="RuleBase" id="RU003946"/>
    </source>
</evidence>
<feature type="binding site" evidence="8">
    <location>
        <position position="310"/>
    </location>
    <ligand>
        <name>Zn(2+)</name>
        <dbReference type="ChEBI" id="CHEBI:29105"/>
        <label>2</label>
    </ligand>
</feature>
<evidence type="ECO:0000256" key="2">
    <source>
        <dbReference type="ARBA" id="ARBA00022553"/>
    </source>
</evidence>
<evidence type="ECO:0000313" key="11">
    <source>
        <dbReference type="EMBL" id="RMA57132.1"/>
    </source>
</evidence>
<dbReference type="OrthoDB" id="9794455at2"/>
<evidence type="ECO:0000313" key="12">
    <source>
        <dbReference type="Proteomes" id="UP000271339"/>
    </source>
</evidence>
<dbReference type="InterPro" id="IPR017850">
    <property type="entry name" value="Alkaline_phosphatase_core_sf"/>
</dbReference>
<dbReference type="AlphaFoldDB" id="A0A3L9YRP0"/>
<gene>
    <name evidence="11" type="ORF">BXY75_3015</name>
</gene>
<dbReference type="Pfam" id="PF00245">
    <property type="entry name" value="Alk_phosphatase"/>
    <property type="match status" value="1"/>
</dbReference>
<dbReference type="GO" id="GO:0046872">
    <property type="term" value="F:metal ion binding"/>
    <property type="evidence" value="ECO:0007669"/>
    <property type="project" value="UniProtKB-KW"/>
</dbReference>
<dbReference type="PANTHER" id="PTHR11596">
    <property type="entry name" value="ALKALINE PHOSPHATASE"/>
    <property type="match status" value="1"/>
</dbReference>
<dbReference type="EMBL" id="REFC01000015">
    <property type="protein sequence ID" value="RMA57132.1"/>
    <property type="molecule type" value="Genomic_DNA"/>
</dbReference>
<evidence type="ECO:0000256" key="1">
    <source>
        <dbReference type="ARBA" id="ARBA00005984"/>
    </source>
</evidence>
<dbReference type="PROSITE" id="PS51257">
    <property type="entry name" value="PROKAR_LIPOPROTEIN"/>
    <property type="match status" value="1"/>
</dbReference>
<evidence type="ECO:0000256" key="10">
    <source>
        <dbReference type="SAM" id="SignalP"/>
    </source>
</evidence>
<dbReference type="GO" id="GO:0004035">
    <property type="term" value="F:alkaline phosphatase activity"/>
    <property type="evidence" value="ECO:0007669"/>
    <property type="project" value="TreeGrafter"/>
</dbReference>
<feature type="signal peptide" evidence="10">
    <location>
        <begin position="1"/>
        <end position="24"/>
    </location>
</feature>
<organism evidence="11 12">
    <name type="scientific">Ulvibacter antarcticus</name>
    <dbReference type="NCBI Taxonomy" id="442714"/>
    <lineage>
        <taxon>Bacteria</taxon>
        <taxon>Pseudomonadati</taxon>
        <taxon>Bacteroidota</taxon>
        <taxon>Flavobacteriia</taxon>
        <taxon>Flavobacteriales</taxon>
        <taxon>Flavobacteriaceae</taxon>
        <taxon>Ulvibacter</taxon>
    </lineage>
</organism>
<evidence type="ECO:0000256" key="4">
    <source>
        <dbReference type="ARBA" id="ARBA00022801"/>
    </source>
</evidence>
<dbReference type="PROSITE" id="PS00123">
    <property type="entry name" value="ALKALINE_PHOSPHATASE"/>
    <property type="match status" value="1"/>
</dbReference>
<dbReference type="RefSeq" id="WP_121908549.1">
    <property type="nucleotide sequence ID" value="NZ_REFC01000015.1"/>
</dbReference>
<dbReference type="SUPFAM" id="SSF53649">
    <property type="entry name" value="Alkaline phosphatase-like"/>
    <property type="match status" value="1"/>
</dbReference>
<comment type="cofactor">
    <cofactor evidence="8">
        <name>Mg(2+)</name>
        <dbReference type="ChEBI" id="CHEBI:18420"/>
    </cofactor>
    <text evidence="8">Binds 1 Mg(2+) ion.</text>
</comment>
<comment type="similarity">
    <text evidence="1 9">Belongs to the alkaline phosphatase family.</text>
</comment>
<feature type="binding site" evidence="8">
    <location>
        <position position="148"/>
    </location>
    <ligand>
        <name>Mg(2+)</name>
        <dbReference type="ChEBI" id="CHEBI:18420"/>
    </ligand>
</feature>
<dbReference type="InterPro" id="IPR018299">
    <property type="entry name" value="Alkaline_phosphatase_AS"/>
</dbReference>
<feature type="binding site" evidence="8">
    <location>
        <position position="54"/>
    </location>
    <ligand>
        <name>Mg(2+)</name>
        <dbReference type="ChEBI" id="CHEBI:18420"/>
    </ligand>
</feature>
<accession>A0A3L9YRP0</accession>
<feature type="active site" description="Phosphoserine intermediate" evidence="7">
    <location>
        <position position="95"/>
    </location>
</feature>
<proteinExistence type="inferred from homology"/>
<dbReference type="Proteomes" id="UP000271339">
    <property type="component" value="Unassembled WGS sequence"/>
</dbReference>
<dbReference type="InterPro" id="IPR001952">
    <property type="entry name" value="Alkaline_phosphatase"/>
</dbReference>
<protein>
    <submittedName>
        <fullName evidence="11">Alkaline phosphatase</fullName>
    </submittedName>
</protein>
<keyword evidence="10" id="KW-0732">Signal</keyword>
<evidence type="ECO:0000256" key="3">
    <source>
        <dbReference type="ARBA" id="ARBA00022723"/>
    </source>
</evidence>
<feature type="binding site" evidence="8">
    <location>
        <position position="146"/>
    </location>
    <ligand>
        <name>Mg(2+)</name>
        <dbReference type="ChEBI" id="CHEBI:18420"/>
    </ligand>
</feature>
<feature type="binding site" evidence="8">
    <location>
        <position position="54"/>
    </location>
    <ligand>
        <name>Zn(2+)</name>
        <dbReference type="ChEBI" id="CHEBI:29105"/>
        <label>2</label>
    </ligand>
</feature>
<feature type="chain" id="PRO_5018124149" evidence="10">
    <location>
        <begin position="25"/>
        <end position="372"/>
    </location>
</feature>
<evidence type="ECO:0000256" key="6">
    <source>
        <dbReference type="ARBA" id="ARBA00022842"/>
    </source>
</evidence>
<feature type="binding site" evidence="8">
    <location>
        <position position="271"/>
    </location>
    <ligand>
        <name>Zn(2+)</name>
        <dbReference type="ChEBI" id="CHEBI:29105"/>
        <label>2</label>
    </ligand>
</feature>
<evidence type="ECO:0000256" key="7">
    <source>
        <dbReference type="PIRSR" id="PIRSR601952-1"/>
    </source>
</evidence>
<sequence>MKFKFTVVFPILFLFFTSVSCVTAQRTENVVSTVTSQTKLPLTKPKNIILLIGDGMGLSEVSASLFYNENKSNFERFTTIGLSKTSSSNELVTDSASGATALSAGVKTYNGAIGVSKDTIAVETILENVAERGLATGLIATSSIVHATPASFYAHVKRRSLYNDIALALPNSKVDFIAGGGLKFFNMRPDGKNLLQEFENNGFEVNTTELPSEISEKKQAIILAENSMPKMTEGRGDFLPNATALGLKKLSKNPNGFFIMIEGSQIDWGGHDNDAEYLIAELIDFDKAIGVALDFAKNDGETLVIVTADHETGGFTLAADGMDYNKIVPTFSTGGHSATMVPVFAIGPGAALFGGVYENTEIYHKMMTLLSK</sequence>
<dbReference type="PANTHER" id="PTHR11596:SF5">
    <property type="entry name" value="ALKALINE PHOSPHATASE"/>
    <property type="match status" value="1"/>
</dbReference>
<keyword evidence="6 8" id="KW-0460">Magnesium</keyword>
<feature type="binding site" evidence="8">
    <location>
        <position position="262"/>
    </location>
    <ligand>
        <name>Mg(2+)</name>
        <dbReference type="ChEBI" id="CHEBI:18420"/>
    </ligand>
</feature>
<comment type="caution">
    <text evidence="11">The sequence shown here is derived from an EMBL/GenBank/DDBJ whole genome shotgun (WGS) entry which is preliminary data.</text>
</comment>
<dbReference type="PRINTS" id="PR00113">
    <property type="entry name" value="ALKPHPHTASE"/>
</dbReference>
<evidence type="ECO:0000256" key="8">
    <source>
        <dbReference type="PIRSR" id="PIRSR601952-2"/>
    </source>
</evidence>
<keyword evidence="4" id="KW-0378">Hydrolase</keyword>
<keyword evidence="12" id="KW-1185">Reference proteome</keyword>
<reference evidence="11 12" key="1">
    <citation type="submission" date="2018-10" db="EMBL/GenBank/DDBJ databases">
        <title>Genomic Encyclopedia of Archaeal and Bacterial Type Strains, Phase II (KMG-II): from individual species to whole genera.</title>
        <authorList>
            <person name="Goeker M."/>
        </authorList>
    </citation>
    <scope>NUCLEOTIDE SEQUENCE [LARGE SCALE GENOMIC DNA]</scope>
    <source>
        <strain evidence="11 12">DSM 23424</strain>
    </source>
</reference>
<dbReference type="SMART" id="SM00098">
    <property type="entry name" value="alkPPc"/>
    <property type="match status" value="1"/>
</dbReference>
<keyword evidence="3 8" id="KW-0479">Metal-binding</keyword>
<evidence type="ECO:0000256" key="5">
    <source>
        <dbReference type="ARBA" id="ARBA00022833"/>
    </source>
</evidence>
<name>A0A3L9YRP0_9FLAO</name>
<comment type="cofactor">
    <cofactor evidence="8">
        <name>Zn(2+)</name>
        <dbReference type="ChEBI" id="CHEBI:29105"/>
    </cofactor>
    <text evidence="8">Binds 2 Zn(2+) ions.</text>
</comment>
<dbReference type="Gene3D" id="3.40.720.10">
    <property type="entry name" value="Alkaline Phosphatase, subunit A"/>
    <property type="match status" value="1"/>
</dbReference>
<feature type="binding site" evidence="8">
    <location>
        <position position="267"/>
    </location>
    <ligand>
        <name>Zn(2+)</name>
        <dbReference type="ChEBI" id="CHEBI:29105"/>
        <label>2</label>
    </ligand>
</feature>
<feature type="binding site" evidence="8">
    <location>
        <position position="309"/>
    </location>
    <ligand>
        <name>Zn(2+)</name>
        <dbReference type="ChEBI" id="CHEBI:29105"/>
        <label>2</label>
    </ligand>
</feature>
<keyword evidence="2" id="KW-0597">Phosphoprotein</keyword>
<keyword evidence="5 8" id="KW-0862">Zinc</keyword>
<dbReference type="CDD" id="cd16012">
    <property type="entry name" value="ALP"/>
    <property type="match status" value="1"/>
</dbReference>